<proteinExistence type="inferred from homology"/>
<comment type="subcellular location">
    <subcellularLocation>
        <location evidence="1 8">Nucleus</location>
        <location evidence="1 8">Nucleolus</location>
    </subcellularLocation>
</comment>
<evidence type="ECO:0000256" key="8">
    <source>
        <dbReference type="RuleBase" id="RU367065"/>
    </source>
</evidence>
<evidence type="ECO:0000256" key="4">
    <source>
        <dbReference type="ARBA" id="ARBA00022517"/>
    </source>
</evidence>
<dbReference type="PANTHER" id="PTHR13457:SF1">
    <property type="entry name" value="HEAT REPEAT-CONTAINING PROTEIN 1"/>
    <property type="match status" value="1"/>
</dbReference>
<evidence type="ECO:0000313" key="11">
    <source>
        <dbReference type="Proteomes" id="UP000307440"/>
    </source>
</evidence>
<organism evidence="10 11">
    <name type="scientific">Coprinopsis marcescibilis</name>
    <name type="common">Agaric fungus</name>
    <name type="synonym">Psathyrella marcescibilis</name>
    <dbReference type="NCBI Taxonomy" id="230819"/>
    <lineage>
        <taxon>Eukaryota</taxon>
        <taxon>Fungi</taxon>
        <taxon>Dikarya</taxon>
        <taxon>Basidiomycota</taxon>
        <taxon>Agaricomycotina</taxon>
        <taxon>Agaricomycetes</taxon>
        <taxon>Agaricomycetidae</taxon>
        <taxon>Agaricales</taxon>
        <taxon>Agaricineae</taxon>
        <taxon>Psathyrellaceae</taxon>
        <taxon>Coprinopsis</taxon>
    </lineage>
</organism>
<dbReference type="GO" id="GO:0032040">
    <property type="term" value="C:small-subunit processome"/>
    <property type="evidence" value="ECO:0007669"/>
    <property type="project" value="TreeGrafter"/>
</dbReference>
<dbReference type="InterPro" id="IPR056473">
    <property type="entry name" value="HEAT_Utp10/HEAT1"/>
</dbReference>
<dbReference type="InterPro" id="IPR016024">
    <property type="entry name" value="ARM-type_fold"/>
</dbReference>
<accession>A0A5C3KWI3</accession>
<dbReference type="GO" id="GO:0034455">
    <property type="term" value="C:t-UTP complex"/>
    <property type="evidence" value="ECO:0007669"/>
    <property type="project" value="TreeGrafter"/>
</dbReference>
<keyword evidence="7 8" id="KW-0687">Ribonucleoprotein</keyword>
<evidence type="ECO:0000313" key="10">
    <source>
        <dbReference type="EMBL" id="TFK24886.1"/>
    </source>
</evidence>
<dbReference type="SMART" id="SM01036">
    <property type="entry name" value="BP28CT"/>
    <property type="match status" value="1"/>
</dbReference>
<keyword evidence="11" id="KW-1185">Reference proteome</keyword>
<dbReference type="PANTHER" id="PTHR13457">
    <property type="entry name" value="BAP28"/>
    <property type="match status" value="1"/>
</dbReference>
<sequence length="2012" mass="221896">MVGTLAEQLAKNAFLNAALYVDRSRRKPPASYLWTGRDADKYDLETIHALGVNAFIHLANVCPALEAYEEPLFSERAKATDRTLLSPDAIEELDKSISGALALLGPYLMDAPTGKALEWLVRRFRIHEYNIDALMTLFLPYHETPHFTKMISILELKPNTRWGFLIPYKTAAQNVPRVSLVSEMLRNGDVARFVAALLPDAVKEGRVHRTLLAFNAATIHEFIKRSKSLDEGTVAFLLPSLLEPLQLKSEHPSKDTILGSYILLATLSQKCDLASPALKVILSTMAATAHSVPTKNFVSAAVAVCQPQTELEKLSDSTATQILRLKGINEEVTAACKWHGSEKLLLPLITRCCSKLSDPDVTEFLEDLVATSAVPEAALVRLATLLIKKATAAESSLSERRLLGIVQQRHPAVVQHVTKEIIEEDEDLKDAIEQLVLSLSIDIPTTQVTANLDIVVASTHADSNVRAIAVKKLMASGLPDEEMQSIRSALLARLFDHDVEVLEALYDNPKALVQALSSNASEYVDALSKAIASPGAKPKRAVLRLHLAFLTDHALATLNAAEQEDCFQRIFFPFLLFSKPRQHTAEMVWDSIAEKYSKTFELIKGVADLWLEQKSSERSIDTMVTLNNVIASKIASNIIKSDNFSKQVENILSKLKDENPWTRSLALLIVRFLVEQLSDSHQLQVGKAVLESLNLESLPSVEDLAEGQSFEEAVNSDTVGKLVVAKPQSKTTQGWLQISVIASVARISKAVKKSIDWFKNVDKTSEEAYECYMATVRRIYKLSSSSGSVPGLAMGLLQVLFAGLGDDALVFLAGIWTTKEEGLVPLQPLALLHATAFLEAHAQEQDGTDFQTILPAILVGLQSTNSQCRSAVLECISRLLIIANGKLTQVYKFDIVYGPKNQTLQYLDQDDLKQYLTALLEHRDHFVNDSGYLGLFHGQYLVKNSGDRKRESEYRKRVLSYLLSHINALSSQDVQTALLWTLRQVKDKARPQILLPSIQALFQSPGSFNKDLTSALVAAFDSSSARDLNDAEKPFWKVYLNLLRHYLPAGSAETPGQVLKENLQQGLFQKLDQNRKIELCGALLDICEEHPESHVVCKEILAGVLQDIPVMVTLLNSLAPINKASDRAVKRAKTAETEQLTIVRLTYFAEVLNTRGLPLNTRGLPLNTRGLPGSTDLISHLLQTLSAVVQSMSSTQADVNYTEQLLMSAIDSVAAQVTERPNLSPSAIRLDVLVELIRVTDNPQTFHQALILMSNLTRLAPDSVLHNIMPVFTFMGSNVFHRDDASSFNVVQKTIDGIVPVMVSALKKSSSDPLQLAIGAKEFLHIFTDAANHIPRHRRTKFFSHLVTVLGPDDFLAPVCILLVEKMANKLIRQTEEEARAALSLPVALLNNSSLATRIQAIVSILDEVDRLCARATSPDQQIPTFLSVSSSEQASPAVICRRRAQALIVLTGCSFNAPLSNIGEAPLNLVVKKLISLSTAKTADGGEKLLQDISTASQRSLNQILSVMPANAFLTAIASIVETDDSKIHEASLDILSQRVQNISAKTRQDTASTIAQIISSLKRIISKESDASLLSSALHALQLLAATMESQEHGPIAELVPLVLKATSKAEVAEDAWQSLLPMSRNLGPRIIPHFRSIVQESIVALSADSPSTAVIHSTLQGLLTSIPTFWAAPEILSLLNLYIDQAAGSTNSSMLGLIKALTKKVSSKILLATLLEMWPPVQNPLNLDRVAAYFELVFRTLHNADRASVLEHIRATFKVFLEGLAFVVPGHKLEANVISAFRELVVKLNETAFRPLFRRLYDWAFATETAQPARKVVFIHLYLGLQDFFKGLMGPYMSFLLKPYEDILKGYSKFNEGDQQLWTATITSLHRSLIHDERGFWRNDKLRQISSTLTDQLTVAVKFNVPEEDDVLRDCLIALVEASSDDVLLKAINLNILMHTRSEEARLRIYALTSSQALWRANGHKLIGFVAETATFIAECSEDENDVVVKESLRLKNAVESVAGKIDEL</sequence>
<evidence type="ECO:0000256" key="2">
    <source>
        <dbReference type="ARBA" id="ARBA00010559"/>
    </source>
</evidence>
<dbReference type="GO" id="GO:0045943">
    <property type="term" value="P:positive regulation of transcription by RNA polymerase I"/>
    <property type="evidence" value="ECO:0007669"/>
    <property type="project" value="TreeGrafter"/>
</dbReference>
<protein>
    <recommendedName>
        <fullName evidence="3 8">U3 small nucleolar RNA-associated protein 10</fullName>
    </recommendedName>
</protein>
<dbReference type="Proteomes" id="UP000307440">
    <property type="component" value="Unassembled WGS sequence"/>
</dbReference>
<dbReference type="Pfam" id="PF23243">
    <property type="entry name" value="HEAT_HEATR1"/>
    <property type="match status" value="1"/>
</dbReference>
<dbReference type="InterPro" id="IPR011989">
    <property type="entry name" value="ARM-like"/>
</dbReference>
<comment type="similarity">
    <text evidence="2 8">Belongs to the HEATR1/UTP10 family.</text>
</comment>
<name>A0A5C3KWI3_COPMA</name>
<dbReference type="Pfam" id="PF08146">
    <property type="entry name" value="BP28CT"/>
    <property type="match status" value="1"/>
</dbReference>
<keyword evidence="5 8" id="KW-0698">rRNA processing</keyword>
<dbReference type="EMBL" id="ML210193">
    <property type="protein sequence ID" value="TFK24886.1"/>
    <property type="molecule type" value="Genomic_DNA"/>
</dbReference>
<evidence type="ECO:0000256" key="1">
    <source>
        <dbReference type="ARBA" id="ARBA00004604"/>
    </source>
</evidence>
<dbReference type="InterPro" id="IPR022125">
    <property type="entry name" value="U3snoRNP10_N"/>
</dbReference>
<dbReference type="InterPro" id="IPR012954">
    <property type="entry name" value="BP28_C_dom"/>
</dbReference>
<comment type="function">
    <text evidence="8">Involved in nucleolar processing of pre-18S ribosomal RNA.</text>
</comment>
<dbReference type="Gene3D" id="1.25.10.10">
    <property type="entry name" value="Leucine-rich Repeat Variant"/>
    <property type="match status" value="2"/>
</dbReference>
<keyword evidence="6 8" id="KW-0539">Nucleus</keyword>
<dbReference type="GO" id="GO:0030515">
    <property type="term" value="F:snoRNA binding"/>
    <property type="evidence" value="ECO:0007669"/>
    <property type="project" value="TreeGrafter"/>
</dbReference>
<evidence type="ECO:0000256" key="6">
    <source>
        <dbReference type="ARBA" id="ARBA00023242"/>
    </source>
</evidence>
<comment type="subunit">
    <text evidence="8">Component of the ribosomal small subunit (SSU) processome.</text>
</comment>
<evidence type="ECO:0000256" key="5">
    <source>
        <dbReference type="ARBA" id="ARBA00022552"/>
    </source>
</evidence>
<dbReference type="InterPro" id="IPR040191">
    <property type="entry name" value="UTP10"/>
</dbReference>
<gene>
    <name evidence="10" type="ORF">FA15DRAFT_669091</name>
</gene>
<evidence type="ECO:0000256" key="3">
    <source>
        <dbReference type="ARBA" id="ARBA00015399"/>
    </source>
</evidence>
<evidence type="ECO:0000256" key="7">
    <source>
        <dbReference type="ARBA" id="ARBA00023274"/>
    </source>
</evidence>
<feature type="domain" description="BP28 C-terminal" evidence="9">
    <location>
        <begin position="1749"/>
        <end position="1883"/>
    </location>
</feature>
<dbReference type="GO" id="GO:0000462">
    <property type="term" value="P:maturation of SSU-rRNA from tricistronic rRNA transcript (SSU-rRNA, 5.8S rRNA, LSU-rRNA)"/>
    <property type="evidence" value="ECO:0007669"/>
    <property type="project" value="TreeGrafter"/>
</dbReference>
<dbReference type="SUPFAM" id="SSF48371">
    <property type="entry name" value="ARM repeat"/>
    <property type="match status" value="2"/>
</dbReference>
<evidence type="ECO:0000259" key="9">
    <source>
        <dbReference type="SMART" id="SM01036"/>
    </source>
</evidence>
<reference evidence="10 11" key="1">
    <citation type="journal article" date="2019" name="Nat. Ecol. Evol.">
        <title>Megaphylogeny resolves global patterns of mushroom evolution.</title>
        <authorList>
            <person name="Varga T."/>
            <person name="Krizsan K."/>
            <person name="Foldi C."/>
            <person name="Dima B."/>
            <person name="Sanchez-Garcia M."/>
            <person name="Sanchez-Ramirez S."/>
            <person name="Szollosi G.J."/>
            <person name="Szarkandi J.G."/>
            <person name="Papp V."/>
            <person name="Albert L."/>
            <person name="Andreopoulos W."/>
            <person name="Angelini C."/>
            <person name="Antonin V."/>
            <person name="Barry K.W."/>
            <person name="Bougher N.L."/>
            <person name="Buchanan P."/>
            <person name="Buyck B."/>
            <person name="Bense V."/>
            <person name="Catcheside P."/>
            <person name="Chovatia M."/>
            <person name="Cooper J."/>
            <person name="Damon W."/>
            <person name="Desjardin D."/>
            <person name="Finy P."/>
            <person name="Geml J."/>
            <person name="Haridas S."/>
            <person name="Hughes K."/>
            <person name="Justo A."/>
            <person name="Karasinski D."/>
            <person name="Kautmanova I."/>
            <person name="Kiss B."/>
            <person name="Kocsube S."/>
            <person name="Kotiranta H."/>
            <person name="LaButti K.M."/>
            <person name="Lechner B.E."/>
            <person name="Liimatainen K."/>
            <person name="Lipzen A."/>
            <person name="Lukacs Z."/>
            <person name="Mihaltcheva S."/>
            <person name="Morgado L.N."/>
            <person name="Niskanen T."/>
            <person name="Noordeloos M.E."/>
            <person name="Ohm R.A."/>
            <person name="Ortiz-Santana B."/>
            <person name="Ovrebo C."/>
            <person name="Racz N."/>
            <person name="Riley R."/>
            <person name="Savchenko A."/>
            <person name="Shiryaev A."/>
            <person name="Soop K."/>
            <person name="Spirin V."/>
            <person name="Szebenyi C."/>
            <person name="Tomsovsky M."/>
            <person name="Tulloss R.E."/>
            <person name="Uehling J."/>
            <person name="Grigoriev I.V."/>
            <person name="Vagvolgyi C."/>
            <person name="Papp T."/>
            <person name="Martin F.M."/>
            <person name="Miettinen O."/>
            <person name="Hibbett D.S."/>
            <person name="Nagy L.G."/>
        </authorList>
    </citation>
    <scope>NUCLEOTIDE SEQUENCE [LARGE SCALE GENOMIC DNA]</scope>
    <source>
        <strain evidence="10 11">CBS 121175</strain>
    </source>
</reference>
<dbReference type="STRING" id="230819.A0A5C3KWI3"/>
<keyword evidence="4 8" id="KW-0690">Ribosome biogenesis</keyword>
<dbReference type="OrthoDB" id="31183at2759"/>
<dbReference type="GO" id="GO:0030686">
    <property type="term" value="C:90S preribosome"/>
    <property type="evidence" value="ECO:0007669"/>
    <property type="project" value="TreeGrafter"/>
</dbReference>
<dbReference type="Pfam" id="PF12397">
    <property type="entry name" value="U3snoRNP10"/>
    <property type="match status" value="1"/>
</dbReference>